<proteinExistence type="predicted"/>
<evidence type="ECO:0000256" key="3">
    <source>
        <dbReference type="ARBA" id="ARBA00022989"/>
    </source>
</evidence>
<protein>
    <submittedName>
        <fullName evidence="6">Major facilitator superfamily domain,Acetyl-coenzyme A transporter 1</fullName>
    </submittedName>
</protein>
<comment type="subcellular location">
    <subcellularLocation>
        <location evidence="1">Membrane</location>
        <topology evidence="1">Multi-pass membrane protein</topology>
    </subcellularLocation>
</comment>
<dbReference type="PANTHER" id="PTHR12778">
    <property type="entry name" value="SOLUTE CARRIER FAMILY 33 ACETYL-COA TRANSPORTER -RELATED"/>
    <property type="match status" value="1"/>
</dbReference>
<sequence>MAPKNDGVPVKLDVTSLDLSSPPLSPSQPPAKPDLRGDRLNLLLLILLYTIQGVPFGFTVTALPIIMQSKKVVSYEDQALFSLVLWPTNMKLFWAPLVDSIYVQRIGRRKSWLIPVQCLMGAILVFSASNINDWLPEEGKPNLMMLTFVFFVLNFLAATQNIVIDGWALTMLKKSNVGYSSACSSSGFAIGIMLGSVVPVLLTSEDFCSKYLSRIITTSTGGVVTLERYLFVWGILCIAITTLIGIFKKEKDNRLEENHIQLTVVQNYKLVWDILKLPRIRVLIIVLMTMKVGFSAMRSSLAYLKLVDVGVPKDDIMVLTTAMFAVKILTPIVVSKYTSGTKPLSVCMNLIPIRLLWGFANILLIYITPLLIKRDDGTIDIPTYYYLILGSINAINEALLYIMTVAAAAFFFRISDSRFGGTYMTLLNTASNLGMMCSASLGLEVMDFLTFSKCSNDPQNNNCSTVDLKSMCVQNGGHCITVVDGYYLEILLSAVIGFAWYFAFKNTLIKFQTDSSSSWSIYSNKSGTENVKASSSVN</sequence>
<dbReference type="InterPro" id="IPR036259">
    <property type="entry name" value="MFS_trans_sf"/>
</dbReference>
<dbReference type="EMBL" id="CABPRJ010001954">
    <property type="protein sequence ID" value="VVC42465.1"/>
    <property type="molecule type" value="Genomic_DNA"/>
</dbReference>
<evidence type="ECO:0000313" key="6">
    <source>
        <dbReference type="EMBL" id="VVC42465.1"/>
    </source>
</evidence>
<evidence type="ECO:0000256" key="4">
    <source>
        <dbReference type="ARBA" id="ARBA00023136"/>
    </source>
</evidence>
<organism evidence="6 7">
    <name type="scientific">Cinara cedri</name>
    <dbReference type="NCBI Taxonomy" id="506608"/>
    <lineage>
        <taxon>Eukaryota</taxon>
        <taxon>Metazoa</taxon>
        <taxon>Ecdysozoa</taxon>
        <taxon>Arthropoda</taxon>
        <taxon>Hexapoda</taxon>
        <taxon>Insecta</taxon>
        <taxon>Pterygota</taxon>
        <taxon>Neoptera</taxon>
        <taxon>Paraneoptera</taxon>
        <taxon>Hemiptera</taxon>
        <taxon>Sternorrhyncha</taxon>
        <taxon>Aphidomorpha</taxon>
        <taxon>Aphidoidea</taxon>
        <taxon>Aphididae</taxon>
        <taxon>Lachninae</taxon>
        <taxon>Cinara</taxon>
    </lineage>
</organism>
<feature type="transmembrane region" description="Helical" evidence="5">
    <location>
        <begin position="355"/>
        <end position="372"/>
    </location>
</feature>
<feature type="transmembrane region" description="Helical" evidence="5">
    <location>
        <begin position="282"/>
        <end position="304"/>
    </location>
</feature>
<name>A0A5E4NFD6_9HEMI</name>
<dbReference type="AlphaFoldDB" id="A0A5E4NFD6"/>
<feature type="transmembrane region" description="Helical" evidence="5">
    <location>
        <begin position="176"/>
        <end position="202"/>
    </location>
</feature>
<reference evidence="6 7" key="1">
    <citation type="submission" date="2019-08" db="EMBL/GenBank/DDBJ databases">
        <authorList>
            <person name="Alioto T."/>
            <person name="Alioto T."/>
            <person name="Gomez Garrido J."/>
        </authorList>
    </citation>
    <scope>NUCLEOTIDE SEQUENCE [LARGE SCALE GENOMIC DNA]</scope>
</reference>
<feature type="transmembrane region" description="Helical" evidence="5">
    <location>
        <begin position="486"/>
        <end position="504"/>
    </location>
</feature>
<keyword evidence="7" id="KW-1185">Reference proteome</keyword>
<keyword evidence="4 5" id="KW-0472">Membrane</keyword>
<gene>
    <name evidence="6" type="ORF">CINCED_3A005810</name>
</gene>
<dbReference type="InterPro" id="IPR024371">
    <property type="entry name" value="AcetylCoA_trans_1-like"/>
</dbReference>
<keyword evidence="2 5" id="KW-0812">Transmembrane</keyword>
<evidence type="ECO:0000256" key="1">
    <source>
        <dbReference type="ARBA" id="ARBA00004141"/>
    </source>
</evidence>
<dbReference type="SUPFAM" id="SSF103473">
    <property type="entry name" value="MFS general substrate transporter"/>
    <property type="match status" value="1"/>
</dbReference>
<feature type="transmembrane region" description="Helical" evidence="5">
    <location>
        <begin position="111"/>
        <end position="131"/>
    </location>
</feature>
<feature type="transmembrane region" description="Helical" evidence="5">
    <location>
        <begin position="316"/>
        <end position="334"/>
    </location>
</feature>
<dbReference type="OrthoDB" id="6415790at2759"/>
<dbReference type="GO" id="GO:0035348">
    <property type="term" value="P:acetyl-CoA transmembrane transport"/>
    <property type="evidence" value="ECO:0007669"/>
    <property type="project" value="InterPro"/>
</dbReference>
<dbReference type="Proteomes" id="UP000325440">
    <property type="component" value="Unassembled WGS sequence"/>
</dbReference>
<feature type="transmembrane region" description="Helical" evidence="5">
    <location>
        <begin position="384"/>
        <end position="411"/>
    </location>
</feature>
<keyword evidence="3 5" id="KW-1133">Transmembrane helix</keyword>
<dbReference type="GO" id="GO:0008521">
    <property type="term" value="F:acetyl-CoA transmembrane transporter activity"/>
    <property type="evidence" value="ECO:0007669"/>
    <property type="project" value="InterPro"/>
</dbReference>
<dbReference type="PANTHER" id="PTHR12778:SF9">
    <property type="entry name" value="ACETYL-COENZYME A TRANSPORTER 1"/>
    <property type="match status" value="1"/>
</dbReference>
<feature type="transmembrane region" description="Helical" evidence="5">
    <location>
        <begin position="42"/>
        <end position="67"/>
    </location>
</feature>
<accession>A0A5E4NFD6</accession>
<dbReference type="Pfam" id="PF13000">
    <property type="entry name" value="Acatn"/>
    <property type="match status" value="2"/>
</dbReference>
<evidence type="ECO:0000313" key="7">
    <source>
        <dbReference type="Proteomes" id="UP000325440"/>
    </source>
</evidence>
<dbReference type="InterPro" id="IPR004752">
    <property type="entry name" value="AmpG_permease/AT-1"/>
</dbReference>
<feature type="transmembrane region" description="Helical" evidence="5">
    <location>
        <begin position="229"/>
        <end position="247"/>
    </location>
</feature>
<evidence type="ECO:0000256" key="2">
    <source>
        <dbReference type="ARBA" id="ARBA00022692"/>
    </source>
</evidence>
<dbReference type="Gene3D" id="1.20.1250.20">
    <property type="entry name" value="MFS general substrate transporter like domains"/>
    <property type="match status" value="1"/>
</dbReference>
<feature type="transmembrane region" description="Helical" evidence="5">
    <location>
        <begin position="423"/>
        <end position="443"/>
    </location>
</feature>
<feature type="transmembrane region" description="Helical" evidence="5">
    <location>
        <begin position="143"/>
        <end position="164"/>
    </location>
</feature>
<evidence type="ECO:0000256" key="5">
    <source>
        <dbReference type="SAM" id="Phobius"/>
    </source>
</evidence>
<dbReference type="GO" id="GO:0016020">
    <property type="term" value="C:membrane"/>
    <property type="evidence" value="ECO:0007669"/>
    <property type="project" value="UniProtKB-SubCell"/>
</dbReference>